<dbReference type="VEuPathDB" id="FungiDB:VP01_1234g6"/>
<dbReference type="Proteomes" id="UP000037035">
    <property type="component" value="Unassembled WGS sequence"/>
</dbReference>
<protein>
    <submittedName>
        <fullName evidence="2">Uncharacterized protein</fullName>
    </submittedName>
</protein>
<dbReference type="EMBL" id="LAVV01002610">
    <property type="protein sequence ID" value="KNZ62699.1"/>
    <property type="molecule type" value="Genomic_DNA"/>
</dbReference>
<sequence length="61" mass="7025">MPKKETPKSKKSTFKKPGIQQKSKKNRGNNSSEDDAADYTAGDLKKEDYLVIIKWLKIKRN</sequence>
<reference evidence="2 3" key="1">
    <citation type="submission" date="2015-08" db="EMBL/GenBank/DDBJ databases">
        <title>Next Generation Sequencing and Analysis of the Genome of Puccinia sorghi L Schw, the Causal Agent of Maize Common Rust.</title>
        <authorList>
            <person name="Rochi L."/>
            <person name="Burguener G."/>
            <person name="Darino M."/>
            <person name="Turjanski A."/>
            <person name="Kreff E."/>
            <person name="Dieguez M.J."/>
            <person name="Sacco F."/>
        </authorList>
    </citation>
    <scope>NUCLEOTIDE SEQUENCE [LARGE SCALE GENOMIC DNA]</scope>
    <source>
        <strain evidence="2 3">RO10H11247</strain>
    </source>
</reference>
<accession>A0A0L6VPQ8</accession>
<comment type="caution">
    <text evidence="2">The sequence shown here is derived from an EMBL/GenBank/DDBJ whole genome shotgun (WGS) entry which is preliminary data.</text>
</comment>
<feature type="region of interest" description="Disordered" evidence="1">
    <location>
        <begin position="1"/>
        <end position="39"/>
    </location>
</feature>
<evidence type="ECO:0000313" key="3">
    <source>
        <dbReference type="Proteomes" id="UP000037035"/>
    </source>
</evidence>
<gene>
    <name evidence="2" type="ORF">VP01_1234g6</name>
</gene>
<keyword evidence="3" id="KW-1185">Reference proteome</keyword>
<organism evidence="2 3">
    <name type="scientific">Puccinia sorghi</name>
    <dbReference type="NCBI Taxonomy" id="27349"/>
    <lineage>
        <taxon>Eukaryota</taxon>
        <taxon>Fungi</taxon>
        <taxon>Dikarya</taxon>
        <taxon>Basidiomycota</taxon>
        <taxon>Pucciniomycotina</taxon>
        <taxon>Pucciniomycetes</taxon>
        <taxon>Pucciniales</taxon>
        <taxon>Pucciniaceae</taxon>
        <taxon>Puccinia</taxon>
    </lineage>
</organism>
<dbReference type="AlphaFoldDB" id="A0A0L6VPQ8"/>
<name>A0A0L6VPQ8_9BASI</name>
<evidence type="ECO:0000256" key="1">
    <source>
        <dbReference type="SAM" id="MobiDB-lite"/>
    </source>
</evidence>
<evidence type="ECO:0000313" key="2">
    <source>
        <dbReference type="EMBL" id="KNZ62699.1"/>
    </source>
</evidence>
<proteinExistence type="predicted"/>